<keyword evidence="1" id="KW-1133">Transmembrane helix</keyword>
<keyword evidence="1" id="KW-0812">Transmembrane</keyword>
<reference evidence="2 3" key="1">
    <citation type="submission" date="2024-04" db="EMBL/GenBank/DDBJ databases">
        <title>Defined microbial consortia suppress multidrug-resistant proinflammatory Enterobacteriaceae via ecological control.</title>
        <authorList>
            <person name="Furuichi M."/>
            <person name="Kawaguchi T."/>
            <person name="Pust M."/>
            <person name="Yasuma K."/>
            <person name="Plichta D."/>
            <person name="Hasegawa N."/>
            <person name="Ohya T."/>
            <person name="Bhattarai S."/>
            <person name="Sasajima S."/>
            <person name="Aoto Y."/>
            <person name="Tuganbaev T."/>
            <person name="Yaginuma M."/>
            <person name="Ueda M."/>
            <person name="Okahashi N."/>
            <person name="Amafuji K."/>
            <person name="Kiridooshi Y."/>
            <person name="Sugita K."/>
            <person name="Strazar M."/>
            <person name="Skelly A."/>
            <person name="Suda W."/>
            <person name="Hattori M."/>
            <person name="Nakamoto N."/>
            <person name="Caballero S."/>
            <person name="Norman J."/>
            <person name="Olle B."/>
            <person name="Tanoue T."/>
            <person name="Arita M."/>
            <person name="Bucci V."/>
            <person name="Atarashi K."/>
            <person name="Xavier R."/>
            <person name="Honda K."/>
        </authorList>
    </citation>
    <scope>NUCLEOTIDE SEQUENCE [LARGE SCALE GENOMIC DNA]</scope>
    <source>
        <strain evidence="3">f13</strain>
    </source>
</reference>
<evidence type="ECO:0008006" key="4">
    <source>
        <dbReference type="Google" id="ProtNLM"/>
    </source>
</evidence>
<evidence type="ECO:0000256" key="1">
    <source>
        <dbReference type="SAM" id="Phobius"/>
    </source>
</evidence>
<keyword evidence="1" id="KW-0472">Membrane</keyword>
<dbReference type="Proteomes" id="UP001600894">
    <property type="component" value="Unassembled WGS sequence"/>
</dbReference>
<proteinExistence type="predicted"/>
<organism evidence="2 3">
    <name type="scientific">Enterocloster alcoholdehydrogenati</name>
    <dbReference type="NCBI Taxonomy" id="2547410"/>
    <lineage>
        <taxon>Bacteria</taxon>
        <taxon>Bacillati</taxon>
        <taxon>Bacillota</taxon>
        <taxon>Clostridia</taxon>
        <taxon>Lachnospirales</taxon>
        <taxon>Lachnospiraceae</taxon>
        <taxon>Enterocloster</taxon>
    </lineage>
</organism>
<evidence type="ECO:0000313" key="3">
    <source>
        <dbReference type="Proteomes" id="UP001600894"/>
    </source>
</evidence>
<evidence type="ECO:0000313" key="2">
    <source>
        <dbReference type="EMBL" id="GAA6267262.1"/>
    </source>
</evidence>
<dbReference type="RefSeq" id="WP_390468964.1">
    <property type="nucleotide sequence ID" value="NZ_BAABXL010000001.1"/>
</dbReference>
<sequence length="304" mass="34176">MYGKRSVPGKRVSSWAFEANMVWRKERKRHLSTEAKGSLTLEAALVFPLFVFFCVILLIPMQLMDRQRQIQSVVESVGEDISQYAYGVYVMNKGKEKAVDLDRDDGESEDMSLFFKGAAEAYVRAAVLGRINGKWVRDVSFSGTEVGTDEMVRIVMKYRMLLPFSIFRTDSIEAEAVCSRRLWTGAGGNRGGADGGGTPEEEEMVYVGRDSTRYHRKRDCHYLYNDLKQVGAGEIEDLRNQDGKRYHPCSSCQAASFKGPFFVMPWGTRYHATGRCSSITAFVQTVPLSQVEHLGACSYCGGRQ</sequence>
<name>A0ABQ0ATH7_9FIRM</name>
<protein>
    <recommendedName>
        <fullName evidence="4">TadE-like protein</fullName>
    </recommendedName>
</protein>
<accession>A0ABQ0ATH7</accession>
<dbReference type="EMBL" id="BAABXL010000001">
    <property type="protein sequence ID" value="GAA6267262.1"/>
    <property type="molecule type" value="Genomic_DNA"/>
</dbReference>
<keyword evidence="3" id="KW-1185">Reference proteome</keyword>
<gene>
    <name evidence="2" type="ORF">F130042H8_03220</name>
</gene>
<feature type="transmembrane region" description="Helical" evidence="1">
    <location>
        <begin position="39"/>
        <end position="59"/>
    </location>
</feature>
<comment type="caution">
    <text evidence="2">The sequence shown here is derived from an EMBL/GenBank/DDBJ whole genome shotgun (WGS) entry which is preliminary data.</text>
</comment>